<organism evidence="1 2">
    <name type="scientific">Paenibacillus faecis</name>
    <dbReference type="NCBI Taxonomy" id="862114"/>
    <lineage>
        <taxon>Bacteria</taxon>
        <taxon>Bacillati</taxon>
        <taxon>Bacillota</taxon>
        <taxon>Bacilli</taxon>
        <taxon>Bacillales</taxon>
        <taxon>Paenibacillaceae</taxon>
        <taxon>Paenibacillus</taxon>
    </lineage>
</organism>
<protein>
    <submittedName>
        <fullName evidence="1">Uncharacterized protein</fullName>
    </submittedName>
</protein>
<evidence type="ECO:0000313" key="1">
    <source>
        <dbReference type="EMBL" id="TYA10753.1"/>
    </source>
</evidence>
<dbReference type="OrthoDB" id="2595219at2"/>
<proteinExistence type="predicted"/>
<sequence>MGISTFLLFECGKSIAANDLLWSINNLCIRDHLYFDTEEEKYTINGDLKYCRVYISDFPFTEECSRPLCFSLFDEPYEYQTVSFKWDDTGEEYFKAMESDDFWENEDLLLRFVYGILKVYPRAKVWVEEDWFYTLEDLEKIKKQPYDGNWCYRHPKLSS</sequence>
<name>A0A5D0CL36_9BACL</name>
<dbReference type="EMBL" id="VSDO01000005">
    <property type="protein sequence ID" value="TYA10753.1"/>
    <property type="molecule type" value="Genomic_DNA"/>
</dbReference>
<accession>A0A5D0CL36</accession>
<evidence type="ECO:0000313" key="2">
    <source>
        <dbReference type="Proteomes" id="UP000325218"/>
    </source>
</evidence>
<comment type="caution">
    <text evidence="1">The sequence shown here is derived from an EMBL/GenBank/DDBJ whole genome shotgun (WGS) entry which is preliminary data.</text>
</comment>
<keyword evidence="2" id="KW-1185">Reference proteome</keyword>
<reference evidence="1 2" key="1">
    <citation type="submission" date="2019-08" db="EMBL/GenBank/DDBJ databases">
        <title>Genome sequencing of Paenibacillus faecis DSM 23593(T).</title>
        <authorList>
            <person name="Kook J.-K."/>
            <person name="Park S.-N."/>
            <person name="Lim Y.K."/>
        </authorList>
    </citation>
    <scope>NUCLEOTIDE SEQUENCE [LARGE SCALE GENOMIC DNA]</scope>
    <source>
        <strain evidence="1 2">DSM 23593</strain>
    </source>
</reference>
<gene>
    <name evidence="1" type="ORF">FRY98_23515</name>
</gene>
<dbReference type="AlphaFoldDB" id="A0A5D0CL36"/>
<dbReference type="Proteomes" id="UP000325218">
    <property type="component" value="Unassembled WGS sequence"/>
</dbReference>
<dbReference type="RefSeq" id="WP_148456713.1">
    <property type="nucleotide sequence ID" value="NZ_VSDO01000005.1"/>
</dbReference>